<evidence type="ECO:0000259" key="7">
    <source>
        <dbReference type="Pfam" id="PF00582"/>
    </source>
</evidence>
<dbReference type="EMBL" id="CP002049">
    <property type="protein sequence ID" value="ADI14700.1"/>
    <property type="molecule type" value="Genomic_DNA"/>
</dbReference>
<dbReference type="InterPro" id="IPR051843">
    <property type="entry name" value="CPA1_transporter"/>
</dbReference>
<feature type="domain" description="Cation/H+ exchanger transmembrane" evidence="8">
    <location>
        <begin position="9"/>
        <end position="390"/>
    </location>
</feature>
<keyword evidence="3 6" id="KW-0812">Transmembrane</keyword>
<dbReference type="InterPro" id="IPR006153">
    <property type="entry name" value="Cation/H_exchanger_TM"/>
</dbReference>
<reference evidence="10" key="1">
    <citation type="submission" date="2010-05" db="EMBL/GenBank/DDBJ databases">
        <title>The complete genome of Truepera radiovictris DSM 17093.</title>
        <authorList>
            <consortium name="US DOE Joint Genome Institute (JGI-PGF)"/>
            <person name="Lucas S."/>
            <person name="Copeland A."/>
            <person name="Lapidus A."/>
            <person name="Glavina del Rio T."/>
            <person name="Dalin E."/>
            <person name="Tice H."/>
            <person name="Bruce D."/>
            <person name="Goodwin L."/>
            <person name="Pitluck S."/>
            <person name="Kyrpides N."/>
            <person name="Mavromatis K."/>
            <person name="Ovchinnikova G."/>
            <person name="Munk A.C."/>
            <person name="Detter J.C."/>
            <person name="Han C."/>
            <person name="Tapia R."/>
            <person name="Land M."/>
            <person name="Hauser L."/>
            <person name="Markowitz V."/>
            <person name="Cheng J.-F."/>
            <person name="Hugenholtz P."/>
            <person name="Woyke T."/>
            <person name="Wu D."/>
            <person name="Tindall B."/>
            <person name="Pomrenke H.G."/>
            <person name="Brambilla E."/>
            <person name="Klenk H.-P."/>
            <person name="Eisen J.A."/>
        </authorList>
    </citation>
    <scope>NUCLEOTIDE SEQUENCE [LARGE SCALE GENOMIC DNA]</scope>
    <source>
        <strain evidence="10">DSM 17093 / CIP 108686 / LMG 22925 / RQ-24</strain>
    </source>
</reference>
<dbReference type="InterPro" id="IPR006016">
    <property type="entry name" value="UspA"/>
</dbReference>
<dbReference type="eggNOG" id="COG0025">
    <property type="taxonomic scope" value="Bacteria"/>
</dbReference>
<dbReference type="GO" id="GO:0015297">
    <property type="term" value="F:antiporter activity"/>
    <property type="evidence" value="ECO:0007669"/>
    <property type="project" value="InterPro"/>
</dbReference>
<dbReference type="eggNOG" id="COG0589">
    <property type="taxonomic scope" value="Bacteria"/>
</dbReference>
<evidence type="ECO:0000259" key="8">
    <source>
        <dbReference type="Pfam" id="PF00999"/>
    </source>
</evidence>
<feature type="transmembrane region" description="Helical" evidence="6">
    <location>
        <begin position="194"/>
        <end position="217"/>
    </location>
</feature>
<evidence type="ECO:0000256" key="4">
    <source>
        <dbReference type="ARBA" id="ARBA00022989"/>
    </source>
</evidence>
<feature type="transmembrane region" description="Helical" evidence="6">
    <location>
        <begin position="155"/>
        <end position="174"/>
    </location>
</feature>
<gene>
    <name evidence="9" type="ordered locus">Trad_1581</name>
</gene>
<evidence type="ECO:0000256" key="2">
    <source>
        <dbReference type="ARBA" id="ARBA00008791"/>
    </source>
</evidence>
<dbReference type="Pfam" id="PF00582">
    <property type="entry name" value="Usp"/>
    <property type="match status" value="1"/>
</dbReference>
<sequence length="555" mass="57554">MLASALLILLGGFFFGQLVKRLGAPPLVGMIAAGVLLGPQGLDLLGSAVLGSAEALRTVAVMVILMKAGLGLDRQKLKEQGTVAARLGFLPAACEAVVVALAARYLFGFDLLTGLLLGVILSAESPAVIVPGMLRLKSLGWGVQKGVPDAIMTGSALSDVLVLLLFSLLLGFAGGEGAHGLTLGALTLTPLQALPLRVLVEILLGLAVGWLAARLTVHLLVKQNWTESAVQDVIVTASLALALVLGATAWPVYSGYLAVMAMGFFLVLYSAPFARRVRGEFDGLWTVAEIVLFVLLGATVDLSVLGSVLLPGLALLAVGLLVGRMLGWLLSTWGSNWTWGERLFLLPGNMAKATVQAAIGALPLAAGVAGGEVILALSALAILVTAPLGAWLTQLTAPLLLQKGEVDPTKVAVATQALILAAVDTSSLADEVLRKAAALARQSDGKVTVLHVAEDTSPAALEALSARVTQNLLDVRHRFVTAAGPTAEAILREAEALNATEVVVGKRGHRPAWQVPIGSVSQALLERSTLPLIVVEGAAEAPRRVGVFRARRGRP</sequence>
<accession>D7CY61</accession>
<dbReference type="PANTHER" id="PTHR31102:SF1">
    <property type="entry name" value="CATION_H+ EXCHANGER DOMAIN-CONTAINING PROTEIN"/>
    <property type="match status" value="1"/>
</dbReference>
<dbReference type="RefSeq" id="WP_013178068.1">
    <property type="nucleotide sequence ID" value="NC_014221.1"/>
</dbReference>
<dbReference type="InterPro" id="IPR014729">
    <property type="entry name" value="Rossmann-like_a/b/a_fold"/>
</dbReference>
<dbReference type="KEGG" id="tra:Trad_1581"/>
<dbReference type="OrthoDB" id="9790604at2"/>
<keyword evidence="5 6" id="KW-0472">Membrane</keyword>
<dbReference type="PRINTS" id="PR01438">
    <property type="entry name" value="UNVRSLSTRESS"/>
</dbReference>
<feature type="transmembrane region" description="Helical" evidence="6">
    <location>
        <begin position="283"/>
        <end position="302"/>
    </location>
</feature>
<evidence type="ECO:0000256" key="1">
    <source>
        <dbReference type="ARBA" id="ARBA00004141"/>
    </source>
</evidence>
<feature type="transmembrane region" description="Helical" evidence="6">
    <location>
        <begin position="87"/>
        <end position="107"/>
    </location>
</feature>
<evidence type="ECO:0000313" key="9">
    <source>
        <dbReference type="EMBL" id="ADI14700.1"/>
    </source>
</evidence>
<dbReference type="PANTHER" id="PTHR31102">
    <property type="match status" value="1"/>
</dbReference>
<protein>
    <submittedName>
        <fullName evidence="9">Sodium/hydrogen exchanger</fullName>
    </submittedName>
</protein>
<dbReference type="Pfam" id="PF00999">
    <property type="entry name" value="Na_H_Exchanger"/>
    <property type="match status" value="1"/>
</dbReference>
<dbReference type="InterPro" id="IPR038770">
    <property type="entry name" value="Na+/solute_symporter_sf"/>
</dbReference>
<dbReference type="AlphaFoldDB" id="D7CY61"/>
<feature type="transmembrane region" description="Helical" evidence="6">
    <location>
        <begin position="253"/>
        <end position="271"/>
    </location>
</feature>
<dbReference type="InterPro" id="IPR006015">
    <property type="entry name" value="Universal_stress_UspA"/>
</dbReference>
<dbReference type="Gene3D" id="1.20.1530.20">
    <property type="match status" value="1"/>
</dbReference>
<feature type="transmembrane region" description="Helical" evidence="6">
    <location>
        <begin position="113"/>
        <end position="134"/>
    </location>
</feature>
<reference evidence="9 10" key="2">
    <citation type="journal article" date="2011" name="Stand. Genomic Sci.">
        <title>Complete genome sequence of Truepera radiovictrix type strain (RQ-24).</title>
        <authorList>
            <person name="Ivanova N."/>
            <person name="Rohde C."/>
            <person name="Munk C."/>
            <person name="Nolan M."/>
            <person name="Lucas S."/>
            <person name="Del Rio T.G."/>
            <person name="Tice H."/>
            <person name="Deshpande S."/>
            <person name="Cheng J.F."/>
            <person name="Tapia R."/>
            <person name="Han C."/>
            <person name="Goodwin L."/>
            <person name="Pitluck S."/>
            <person name="Liolios K."/>
            <person name="Mavromatis K."/>
            <person name="Mikhailova N."/>
            <person name="Pati A."/>
            <person name="Chen A."/>
            <person name="Palaniappan K."/>
            <person name="Land M."/>
            <person name="Hauser L."/>
            <person name="Chang Y.J."/>
            <person name="Jeffries C.D."/>
            <person name="Brambilla E."/>
            <person name="Rohde M."/>
            <person name="Goker M."/>
            <person name="Tindall B.J."/>
            <person name="Woyke T."/>
            <person name="Bristow J."/>
            <person name="Eisen J.A."/>
            <person name="Markowitz V."/>
            <person name="Hugenholtz P."/>
            <person name="Kyrpides N.C."/>
            <person name="Klenk H.P."/>
            <person name="Lapidus A."/>
        </authorList>
    </citation>
    <scope>NUCLEOTIDE SEQUENCE [LARGE SCALE GENOMIC DNA]</scope>
    <source>
        <strain evidence="10">DSM 17093 / CIP 108686 / LMG 22925 / RQ-24</strain>
    </source>
</reference>
<evidence type="ECO:0000313" key="10">
    <source>
        <dbReference type="Proteomes" id="UP000000379"/>
    </source>
</evidence>
<evidence type="ECO:0000256" key="5">
    <source>
        <dbReference type="ARBA" id="ARBA00023136"/>
    </source>
</evidence>
<dbReference type="SUPFAM" id="SSF52402">
    <property type="entry name" value="Adenine nucleotide alpha hydrolases-like"/>
    <property type="match status" value="1"/>
</dbReference>
<feature type="transmembrane region" description="Helical" evidence="6">
    <location>
        <begin position="229"/>
        <end position="247"/>
    </location>
</feature>
<feature type="domain" description="UspA" evidence="7">
    <location>
        <begin position="419"/>
        <end position="535"/>
    </location>
</feature>
<keyword evidence="10" id="KW-1185">Reference proteome</keyword>
<dbReference type="GO" id="GO:0016020">
    <property type="term" value="C:membrane"/>
    <property type="evidence" value="ECO:0007669"/>
    <property type="project" value="UniProtKB-SubCell"/>
</dbReference>
<dbReference type="HOGENOM" id="CLU_018415_1_0_0"/>
<dbReference type="GO" id="GO:1902600">
    <property type="term" value="P:proton transmembrane transport"/>
    <property type="evidence" value="ECO:0007669"/>
    <property type="project" value="InterPro"/>
</dbReference>
<feature type="transmembrane region" description="Helical" evidence="6">
    <location>
        <begin position="308"/>
        <end position="331"/>
    </location>
</feature>
<proteinExistence type="inferred from homology"/>
<dbReference type="STRING" id="649638.Trad_1581"/>
<feature type="transmembrane region" description="Helical" evidence="6">
    <location>
        <begin position="343"/>
        <end position="367"/>
    </location>
</feature>
<feature type="transmembrane region" description="Helical" evidence="6">
    <location>
        <begin position="45"/>
        <end position="66"/>
    </location>
</feature>
<comment type="similarity">
    <text evidence="2">Belongs to the universal stress protein A family.</text>
</comment>
<evidence type="ECO:0000256" key="3">
    <source>
        <dbReference type="ARBA" id="ARBA00022692"/>
    </source>
</evidence>
<feature type="transmembrane region" description="Helical" evidence="6">
    <location>
        <begin position="373"/>
        <end position="393"/>
    </location>
</feature>
<dbReference type="Gene3D" id="3.40.50.620">
    <property type="entry name" value="HUPs"/>
    <property type="match status" value="1"/>
</dbReference>
<organism evidence="9 10">
    <name type="scientific">Truepera radiovictrix (strain DSM 17093 / CIP 108686 / LMG 22925 / RQ-24)</name>
    <dbReference type="NCBI Taxonomy" id="649638"/>
    <lineage>
        <taxon>Bacteria</taxon>
        <taxon>Thermotogati</taxon>
        <taxon>Deinococcota</taxon>
        <taxon>Deinococci</taxon>
        <taxon>Trueperales</taxon>
        <taxon>Trueperaceae</taxon>
        <taxon>Truepera</taxon>
    </lineage>
</organism>
<evidence type="ECO:0000256" key="6">
    <source>
        <dbReference type="SAM" id="Phobius"/>
    </source>
</evidence>
<dbReference type="Proteomes" id="UP000000379">
    <property type="component" value="Chromosome"/>
</dbReference>
<keyword evidence="4 6" id="KW-1133">Transmembrane helix</keyword>
<name>D7CY61_TRURR</name>
<comment type="subcellular location">
    <subcellularLocation>
        <location evidence="1">Membrane</location>
        <topology evidence="1">Multi-pass membrane protein</topology>
    </subcellularLocation>
</comment>
<dbReference type="CDD" id="cd00293">
    <property type="entry name" value="USP-like"/>
    <property type="match status" value="1"/>
</dbReference>